<dbReference type="SUPFAM" id="SSF109604">
    <property type="entry name" value="HD-domain/PDEase-like"/>
    <property type="match status" value="1"/>
</dbReference>
<comment type="caution">
    <text evidence="1">The sequence shown here is derived from an EMBL/GenBank/DDBJ whole genome shotgun (WGS) entry which is preliminary data.</text>
</comment>
<dbReference type="RefSeq" id="WP_184780721.1">
    <property type="nucleotide sequence ID" value="NZ_JACHMG010000001.1"/>
</dbReference>
<sequence length="248" mass="26865">MTAGRTTLGSRKWAATTRGELSLRDRLAFARDAVVGQLSALTGPRARAAGVAGREPPDTPLVRDVVALAESAYPRALFEHCLRCWWWGSILSTMDELAVDDELLYVSCLLHDFALTERYRVGEAHCFAVHGGDIAFATLAGYGAPTAFAERAAEAVTAHMNVRVSSGLGPEAVALQAAAHLDVGGTRARELPRAAIERVVARHPRDGFTACFLDLMRTEAAQRPHSRAAVLWRLGMRLPASVNPLDRR</sequence>
<dbReference type="PANTHER" id="PTHR35569">
    <property type="entry name" value="CYANAMIDE HYDRATASE DDI2-RELATED"/>
    <property type="match status" value="1"/>
</dbReference>
<accession>A0A840IXZ2</accession>
<dbReference type="PANTHER" id="PTHR35569:SF1">
    <property type="entry name" value="CYANAMIDE HYDRATASE DDI2-RELATED"/>
    <property type="match status" value="1"/>
</dbReference>
<keyword evidence="2" id="KW-1185">Reference proteome</keyword>
<gene>
    <name evidence="1" type="ORF">BJY18_003229</name>
</gene>
<evidence type="ECO:0000313" key="1">
    <source>
        <dbReference type="EMBL" id="MBB4685744.1"/>
    </source>
</evidence>
<proteinExistence type="predicted"/>
<name>A0A840IXZ2_9PSEU</name>
<dbReference type="Proteomes" id="UP000581769">
    <property type="component" value="Unassembled WGS sequence"/>
</dbReference>
<evidence type="ECO:0000313" key="2">
    <source>
        <dbReference type="Proteomes" id="UP000581769"/>
    </source>
</evidence>
<reference evidence="1 2" key="1">
    <citation type="submission" date="2020-08" db="EMBL/GenBank/DDBJ databases">
        <title>Sequencing the genomes of 1000 actinobacteria strains.</title>
        <authorList>
            <person name="Klenk H.-P."/>
        </authorList>
    </citation>
    <scope>NUCLEOTIDE SEQUENCE [LARGE SCALE GENOMIC DNA]</scope>
    <source>
        <strain evidence="1 2">DSM 45859</strain>
    </source>
</reference>
<dbReference type="Gene3D" id="1.10.3210.10">
    <property type="entry name" value="Hypothetical protein af1432"/>
    <property type="match status" value="1"/>
</dbReference>
<organism evidence="1 2">
    <name type="scientific">Amycolatopsis jiangsuensis</name>
    <dbReference type="NCBI Taxonomy" id="1181879"/>
    <lineage>
        <taxon>Bacteria</taxon>
        <taxon>Bacillati</taxon>
        <taxon>Actinomycetota</taxon>
        <taxon>Actinomycetes</taxon>
        <taxon>Pseudonocardiales</taxon>
        <taxon>Pseudonocardiaceae</taxon>
        <taxon>Amycolatopsis</taxon>
    </lineage>
</organism>
<dbReference type="AlphaFoldDB" id="A0A840IXZ2"/>
<protein>
    <submittedName>
        <fullName evidence="1">Cyanamide hydratase family protein with HD domain</fullName>
    </submittedName>
</protein>
<dbReference type="EMBL" id="JACHMG010000001">
    <property type="protein sequence ID" value="MBB4685744.1"/>
    <property type="molecule type" value="Genomic_DNA"/>
</dbReference>